<feature type="transmembrane region" description="Helical" evidence="12">
    <location>
        <begin position="231"/>
        <end position="253"/>
    </location>
</feature>
<feature type="transmembrane region" description="Helical" evidence="12">
    <location>
        <begin position="344"/>
        <end position="364"/>
    </location>
</feature>
<dbReference type="PROSITE" id="PS50259">
    <property type="entry name" value="G_PROTEIN_RECEP_F3_4"/>
    <property type="match status" value="1"/>
</dbReference>
<dbReference type="SUPFAM" id="SSF53822">
    <property type="entry name" value="Periplasmic binding protein-like I"/>
    <property type="match status" value="1"/>
</dbReference>
<evidence type="ECO:0000256" key="7">
    <source>
        <dbReference type="ARBA" id="ARBA00023136"/>
    </source>
</evidence>
<protein>
    <submittedName>
        <fullName evidence="14">Metabotropic glutamate receptor</fullName>
    </submittedName>
</protein>
<evidence type="ECO:0000256" key="9">
    <source>
        <dbReference type="ARBA" id="ARBA00023180"/>
    </source>
</evidence>
<dbReference type="CDD" id="cd15285">
    <property type="entry name" value="7tmC_mGluR_group1"/>
    <property type="match status" value="1"/>
</dbReference>
<keyword evidence="4 12" id="KW-0812">Transmembrane</keyword>
<feature type="transmembrane region" description="Helical" evidence="12">
    <location>
        <begin position="450"/>
        <end position="469"/>
    </location>
</feature>
<evidence type="ECO:0000256" key="4">
    <source>
        <dbReference type="ARBA" id="ARBA00022692"/>
    </source>
</evidence>
<dbReference type="InterPro" id="IPR028082">
    <property type="entry name" value="Peripla_BP_I"/>
</dbReference>
<evidence type="ECO:0000256" key="12">
    <source>
        <dbReference type="SAM" id="Phobius"/>
    </source>
</evidence>
<dbReference type="InterPro" id="IPR000162">
    <property type="entry name" value="GPCR_3_mtglu_rcpt"/>
</dbReference>
<dbReference type="FunFam" id="2.10.50.30:FF:000001">
    <property type="entry name" value="metabotropic glutamate receptor 1"/>
    <property type="match status" value="1"/>
</dbReference>
<organism evidence="14 15">
    <name type="scientific">Plakobranchus ocellatus</name>
    <dbReference type="NCBI Taxonomy" id="259542"/>
    <lineage>
        <taxon>Eukaryota</taxon>
        <taxon>Metazoa</taxon>
        <taxon>Spiralia</taxon>
        <taxon>Lophotrochozoa</taxon>
        <taxon>Mollusca</taxon>
        <taxon>Gastropoda</taxon>
        <taxon>Heterobranchia</taxon>
        <taxon>Euthyneura</taxon>
        <taxon>Panpulmonata</taxon>
        <taxon>Sacoglossa</taxon>
        <taxon>Placobranchoidea</taxon>
        <taxon>Plakobranchidae</taxon>
        <taxon>Plakobranchus</taxon>
    </lineage>
</organism>
<dbReference type="GO" id="GO:0005886">
    <property type="term" value="C:plasma membrane"/>
    <property type="evidence" value="ECO:0007669"/>
    <property type="project" value="UniProtKB-SubCell"/>
</dbReference>
<keyword evidence="7 12" id="KW-0472">Membrane</keyword>
<dbReference type="EMBL" id="BLXT01002363">
    <property type="protein sequence ID" value="GFN93741.1"/>
    <property type="molecule type" value="Genomic_DNA"/>
</dbReference>
<dbReference type="AlphaFoldDB" id="A0AAV3ZGT0"/>
<dbReference type="PANTHER" id="PTHR24060">
    <property type="entry name" value="METABOTROPIC GLUTAMATE RECEPTOR"/>
    <property type="match status" value="1"/>
</dbReference>
<keyword evidence="6" id="KW-0297">G-protein coupled receptor</keyword>
<feature type="transmembrane region" description="Helical" evidence="12">
    <location>
        <begin position="385"/>
        <end position="409"/>
    </location>
</feature>
<dbReference type="Pfam" id="PF00003">
    <property type="entry name" value="7tm_3"/>
    <property type="match status" value="1"/>
</dbReference>
<comment type="similarity">
    <text evidence="2">Belongs to the G-protein coupled receptor 3 family.</text>
</comment>
<evidence type="ECO:0000256" key="5">
    <source>
        <dbReference type="ARBA" id="ARBA00022989"/>
    </source>
</evidence>
<keyword evidence="3" id="KW-1003">Cell membrane</keyword>
<feature type="compositionally biased region" description="Polar residues" evidence="11">
    <location>
        <begin position="916"/>
        <end position="925"/>
    </location>
</feature>
<dbReference type="PRINTS" id="PR00593">
    <property type="entry name" value="MTABOTROPICR"/>
</dbReference>
<feature type="transmembrane region" description="Helical" evidence="12">
    <location>
        <begin position="268"/>
        <end position="287"/>
    </location>
</feature>
<evidence type="ECO:0000256" key="8">
    <source>
        <dbReference type="ARBA" id="ARBA00023170"/>
    </source>
</evidence>
<feature type="transmembrane region" description="Helical" evidence="12">
    <location>
        <begin position="421"/>
        <end position="443"/>
    </location>
</feature>
<dbReference type="InterPro" id="IPR017978">
    <property type="entry name" value="GPCR_3_C"/>
</dbReference>
<sequence>MSVGGVGMELCVKEGFGGRGNENLTSSEEDSKLGFVVTAVEAMAHALHNMHRDLCPEGGKGLCSAMTPINGSEYLRYLFDVRFKSSEHKGEIHFDTNGDLPGGWYEILNYQPNGNSSDGNTTYDYKKIGQWMNGSLEMNISDIFWPMRSQGYSNLTDTFKSICSEPCKFGHAKIVNDQRCCWICSPCLENQILIDNNTECKDCDLGMWPNNLKTECVDIPIEFIDIADTEAIVCVSLACLGMCATAWIAAIFMKNHNTPIVKASTRELSYILLIGIALAFSSNFFIVSKPSKEMCYIVRILPGLSFSLIYGALVTRTNRIARILEGSKRILTKKPKFMSASAQLVITGIIIGVECAVIIGMLLYQPANSKLDYPSPQEVRLVCDTSTLGIVVPLGFDLVLILLCTIYAVKTRNLPENFNEAKFIGFTMYATCVIWMGFFPIYFAGEHKEVTLCICVSLSAAIALLLLFVPKVYIIVWVPEKNTRGAFTTSRDVRCHIGSKSMASVDSVDLRESSTLDSLFKSEKGLGKVWRQKSLDERRLRFVMQRTNTGSDSDTPYSNHGVLSASTAALVPQQSKDTDPISKLSCAGHRKSMDSRVTYLDLPREAIEAHNKSAVETLRQNLARDFPEHSRKPDLPPMRPGSPAEREKHKVKQNSMEDLADLDSILRVSQADRDKVQRKLGKPGEFRKSLSSSCVSTDAKMKSVECQTTDDLVQYLLPTVRKRCVSKSKKLQRSSAIVDESHHQVRSTGCSRLPAEPSGLLKAVRVFNYTPSYHPNHLTIQKQPLLFSDCPNVTERSSSSKKKSINESQIGSKAYKVETPAGQFISNSCPRCSQQSCHRLGQHANHRFGRRYQSMVVSSSSTSAPAGNLHTKTHSFPRLYRVGELSPSCSSDTSCVDDLELIDYVTDIARRRSKFSNRSQSVSRFQRNHPDEDEQEPFLSRSQMPCDACTSRAGYVPLHVDCEGDRDKSTPGLCWAESLSPRQSANDSSEASTGSTTDSSSLVIPHFQSSIESEGSQPSNEDNSTSELYQEKAIDELPEGLELYITDPSTDSGCYKKHLPLPLLKPPANSTRNKNPPPISGDNENIDNFVPQLQRSSIFGDDPHCSIGGNHVPNKADGVTLKSSDNSCSNESDAPKPLKQTNNGDLASAFPNENPEHSDMMEFQMYLQGHGVKIDLASVQSSDL</sequence>
<feature type="region of interest" description="Disordered" evidence="11">
    <location>
        <begin position="1008"/>
        <end position="1027"/>
    </location>
</feature>
<dbReference type="PROSITE" id="PS00981">
    <property type="entry name" value="G_PROTEIN_RECEP_F3_3"/>
    <property type="match status" value="1"/>
</dbReference>
<keyword evidence="9" id="KW-0325">Glycoprotein</keyword>
<keyword evidence="15" id="KW-1185">Reference proteome</keyword>
<evidence type="ECO:0000313" key="15">
    <source>
        <dbReference type="Proteomes" id="UP000735302"/>
    </source>
</evidence>
<feature type="region of interest" description="Disordered" evidence="11">
    <location>
        <begin position="625"/>
        <end position="653"/>
    </location>
</feature>
<evidence type="ECO:0000256" key="10">
    <source>
        <dbReference type="ARBA" id="ARBA00023224"/>
    </source>
</evidence>
<dbReference type="Pfam" id="PF01094">
    <property type="entry name" value="ANF_receptor"/>
    <property type="match status" value="1"/>
</dbReference>
<feature type="domain" description="G-protein coupled receptors family 3 profile" evidence="13">
    <location>
        <begin position="230"/>
        <end position="491"/>
    </location>
</feature>
<feature type="compositionally biased region" description="Polar residues" evidence="11">
    <location>
        <begin position="980"/>
        <end position="1001"/>
    </location>
</feature>
<dbReference type="GO" id="GO:0004930">
    <property type="term" value="F:G protein-coupled receptor activity"/>
    <property type="evidence" value="ECO:0007669"/>
    <property type="project" value="UniProtKB-KW"/>
</dbReference>
<feature type="region of interest" description="Disordered" evidence="11">
    <location>
        <begin position="916"/>
        <end position="943"/>
    </location>
</feature>
<evidence type="ECO:0000313" key="14">
    <source>
        <dbReference type="EMBL" id="GFN93741.1"/>
    </source>
</evidence>
<dbReference type="InterPro" id="IPR011500">
    <property type="entry name" value="GPCR_3_9-Cys_dom"/>
</dbReference>
<name>A0AAV3ZGT0_9GAST</name>
<proteinExistence type="inferred from homology"/>
<feature type="region of interest" description="Disordered" evidence="11">
    <location>
        <begin position="1105"/>
        <end position="1160"/>
    </location>
</feature>
<feature type="compositionally biased region" description="Basic and acidic residues" evidence="11">
    <location>
        <begin position="625"/>
        <end position="634"/>
    </location>
</feature>
<reference evidence="14 15" key="1">
    <citation type="journal article" date="2021" name="Elife">
        <title>Chloroplast acquisition without the gene transfer in kleptoplastic sea slugs, Plakobranchus ocellatus.</title>
        <authorList>
            <person name="Maeda T."/>
            <person name="Takahashi S."/>
            <person name="Yoshida T."/>
            <person name="Shimamura S."/>
            <person name="Takaki Y."/>
            <person name="Nagai Y."/>
            <person name="Toyoda A."/>
            <person name="Suzuki Y."/>
            <person name="Arimoto A."/>
            <person name="Ishii H."/>
            <person name="Satoh N."/>
            <person name="Nishiyama T."/>
            <person name="Hasebe M."/>
            <person name="Maruyama T."/>
            <person name="Minagawa J."/>
            <person name="Obokata J."/>
            <person name="Shigenobu S."/>
        </authorList>
    </citation>
    <scope>NUCLEOTIDE SEQUENCE [LARGE SCALE GENOMIC DNA]</scope>
</reference>
<dbReference type="Gene3D" id="3.40.50.2300">
    <property type="match status" value="1"/>
</dbReference>
<dbReference type="Proteomes" id="UP000735302">
    <property type="component" value="Unassembled WGS sequence"/>
</dbReference>
<evidence type="ECO:0000256" key="3">
    <source>
        <dbReference type="ARBA" id="ARBA00022475"/>
    </source>
</evidence>
<comment type="caution">
    <text evidence="14">The sequence shown here is derived from an EMBL/GenBank/DDBJ whole genome shotgun (WGS) entry which is preliminary data.</text>
</comment>
<evidence type="ECO:0000256" key="2">
    <source>
        <dbReference type="ARBA" id="ARBA00007242"/>
    </source>
</evidence>
<accession>A0AAV3ZGT0</accession>
<dbReference type="Pfam" id="PF07562">
    <property type="entry name" value="NCD3G"/>
    <property type="match status" value="1"/>
</dbReference>
<feature type="region of interest" description="Disordered" evidence="11">
    <location>
        <begin position="973"/>
        <end position="1001"/>
    </location>
</feature>
<keyword evidence="10" id="KW-0807">Transducer</keyword>
<keyword evidence="8 14" id="KW-0675">Receptor</keyword>
<evidence type="ECO:0000259" key="13">
    <source>
        <dbReference type="PROSITE" id="PS50259"/>
    </source>
</evidence>
<dbReference type="InterPro" id="IPR001828">
    <property type="entry name" value="ANF_lig-bd_rcpt"/>
</dbReference>
<feature type="compositionally biased region" description="Polar residues" evidence="11">
    <location>
        <begin position="1121"/>
        <end position="1132"/>
    </location>
</feature>
<dbReference type="InterPro" id="IPR050726">
    <property type="entry name" value="mGluR"/>
</dbReference>
<comment type="subcellular location">
    <subcellularLocation>
        <location evidence="1">Cell membrane</location>
        <topology evidence="1">Multi-pass membrane protein</topology>
    </subcellularLocation>
</comment>
<dbReference type="Gene3D" id="2.10.50.30">
    <property type="entry name" value="GPCR, family 3, nine cysteines domain"/>
    <property type="match status" value="1"/>
</dbReference>
<evidence type="ECO:0000256" key="6">
    <source>
        <dbReference type="ARBA" id="ARBA00023040"/>
    </source>
</evidence>
<feature type="transmembrane region" description="Helical" evidence="12">
    <location>
        <begin position="294"/>
        <end position="313"/>
    </location>
</feature>
<dbReference type="InterPro" id="IPR038550">
    <property type="entry name" value="GPCR_3_9-Cys_sf"/>
</dbReference>
<evidence type="ECO:0000256" key="1">
    <source>
        <dbReference type="ARBA" id="ARBA00004651"/>
    </source>
</evidence>
<evidence type="ECO:0000256" key="11">
    <source>
        <dbReference type="SAM" id="MobiDB-lite"/>
    </source>
</evidence>
<gene>
    <name evidence="14" type="ORF">PoB_002024700</name>
</gene>
<dbReference type="InterPro" id="IPR017979">
    <property type="entry name" value="GPCR_3_CS"/>
</dbReference>
<keyword evidence="5 12" id="KW-1133">Transmembrane helix</keyword>